<dbReference type="InterPro" id="IPR036875">
    <property type="entry name" value="Znf_CCHC_sf"/>
</dbReference>
<dbReference type="SMART" id="SM00343">
    <property type="entry name" value="ZnF_C2HC"/>
    <property type="match status" value="11"/>
</dbReference>
<feature type="domain" description="CCHC-type" evidence="3">
    <location>
        <begin position="310"/>
        <end position="325"/>
    </location>
</feature>
<dbReference type="PANTHER" id="PTHR46242:SF1">
    <property type="entry name" value="ZINC FINGER CCHC DOMAIN-CONTAINING PROTEIN 9"/>
    <property type="match status" value="1"/>
</dbReference>
<feature type="domain" description="CCHC-type" evidence="3">
    <location>
        <begin position="115"/>
        <end position="129"/>
    </location>
</feature>
<dbReference type="InterPro" id="IPR025836">
    <property type="entry name" value="Zn_knuckle_CX2CX4HX4C"/>
</dbReference>
<dbReference type="Proteomes" id="UP000258309">
    <property type="component" value="Unassembled WGS sequence"/>
</dbReference>
<comment type="caution">
    <text evidence="4">The sequence shown here is derived from an EMBL/GenBank/DDBJ whole genome shotgun (WGS) entry which is preliminary data.</text>
</comment>
<dbReference type="PROSITE" id="PS50158">
    <property type="entry name" value="ZF_CCHC"/>
    <property type="match status" value="8"/>
</dbReference>
<feature type="domain" description="CCHC-type" evidence="3">
    <location>
        <begin position="358"/>
        <end position="372"/>
    </location>
</feature>
<feature type="domain" description="CCHC-type" evidence="3">
    <location>
        <begin position="89"/>
        <end position="104"/>
    </location>
</feature>
<feature type="non-terminal residue" evidence="4">
    <location>
        <position position="1"/>
    </location>
</feature>
<proteinExistence type="predicted"/>
<feature type="domain" description="CCHC-type" evidence="3">
    <location>
        <begin position="334"/>
        <end position="349"/>
    </location>
</feature>
<dbReference type="EMBL" id="NCSJ02000066">
    <property type="protein sequence ID" value="RFU31862.1"/>
    <property type="molecule type" value="Genomic_DNA"/>
</dbReference>
<accession>A0A3E2HFD9</accession>
<keyword evidence="1" id="KW-0479">Metal-binding</keyword>
<keyword evidence="1" id="KW-0862">Zinc</keyword>
<dbReference type="AlphaFoldDB" id="A0A3E2HFD9"/>
<dbReference type="OrthoDB" id="8026949at2759"/>
<feature type="domain" description="CCHC-type" evidence="3">
    <location>
        <begin position="404"/>
        <end position="419"/>
    </location>
</feature>
<dbReference type="STRING" id="5539.A0A3E2HFD9"/>
<dbReference type="InterPro" id="IPR042246">
    <property type="entry name" value="ZCCHC9"/>
</dbReference>
<feature type="domain" description="CCHC-type" evidence="3">
    <location>
        <begin position="67"/>
        <end position="81"/>
    </location>
</feature>
<dbReference type="InterPro" id="IPR001878">
    <property type="entry name" value="Znf_CCHC"/>
</dbReference>
<name>A0A3E2HFD9_SCYLI</name>
<sequence length="499" mass="53682">MSWDTPAGGGDFAATFNDDHPVNGADNYGGGDTFGNGEQTGSYGEGMGTGDDGDAGNYGGGGNSGACFNCGELGHSKAECPAPPKPRACFNCGQEGHNKAECPNEAVPREFTGTCRLCEQEGHRAADCPTAPPRQCKNCEQEGHSILECKNPRKIDRSDIEDVEPEAAWEELKAAAAEGDIDDVKVAAAKYIKSTPTCTYVELEKAFRYSDIGIYLIALEKELAATYTNMDFQGNLDRKYTVSWRLSNKPKRPKERDGWPTPEENLERLDDAGEAVDRGMPKCGNCDALGHTAKFCKEEKVENSDRPAVKCYNCSEVGHRVRDCPVPREDKFACRNCKQSGHSAKECPEPRNAEGVECKKCGETGHFARDCPTGGDGGGGMSCFNCGGAGHRSKDCTEPKKLICRNCDGEGHTSKECPKPRDYSRVQCQNCKQMGHTKVRCKEPFVPDNDGPQDQDKGYADAGGNDYAANTDNAGTDDAFGASSAPATGYDEVPVSSGW</sequence>
<feature type="region of interest" description="Disordered" evidence="2">
    <location>
        <begin position="1"/>
        <end position="49"/>
    </location>
</feature>
<evidence type="ECO:0000313" key="4">
    <source>
        <dbReference type="EMBL" id="RFU31862.1"/>
    </source>
</evidence>
<feature type="compositionally biased region" description="Low complexity" evidence="2">
    <location>
        <begin position="460"/>
        <end position="479"/>
    </location>
</feature>
<feature type="region of interest" description="Disordered" evidence="2">
    <location>
        <begin position="442"/>
        <end position="499"/>
    </location>
</feature>
<dbReference type="GO" id="GO:0008270">
    <property type="term" value="F:zinc ion binding"/>
    <property type="evidence" value="ECO:0007669"/>
    <property type="project" value="UniProtKB-KW"/>
</dbReference>
<dbReference type="SUPFAM" id="SSF57756">
    <property type="entry name" value="Retrovirus zinc finger-like domains"/>
    <property type="match status" value="5"/>
</dbReference>
<dbReference type="PANTHER" id="PTHR46242">
    <property type="entry name" value="ZINC FINGER CCHC DOMAIN-CONTAINING PROTEIN 9 ZCCHC9"/>
    <property type="match status" value="1"/>
</dbReference>
<dbReference type="Pfam" id="PF14392">
    <property type="entry name" value="zf-CCHC_4"/>
    <property type="match status" value="1"/>
</dbReference>
<evidence type="ECO:0000256" key="1">
    <source>
        <dbReference type="PROSITE-ProRule" id="PRU00047"/>
    </source>
</evidence>
<dbReference type="OMA" id="RVRDCPE"/>
<evidence type="ECO:0000259" key="3">
    <source>
        <dbReference type="PROSITE" id="PS50158"/>
    </source>
</evidence>
<evidence type="ECO:0000256" key="2">
    <source>
        <dbReference type="SAM" id="MobiDB-lite"/>
    </source>
</evidence>
<evidence type="ECO:0000313" key="5">
    <source>
        <dbReference type="Proteomes" id="UP000258309"/>
    </source>
</evidence>
<feature type="non-terminal residue" evidence="4">
    <location>
        <position position="499"/>
    </location>
</feature>
<dbReference type="Pfam" id="PF00098">
    <property type="entry name" value="zf-CCHC"/>
    <property type="match status" value="8"/>
</dbReference>
<dbReference type="GO" id="GO:0003676">
    <property type="term" value="F:nucleic acid binding"/>
    <property type="evidence" value="ECO:0007669"/>
    <property type="project" value="InterPro"/>
</dbReference>
<protein>
    <recommendedName>
        <fullName evidence="3">CCHC-type domain-containing protein</fullName>
    </recommendedName>
</protein>
<gene>
    <name evidence="4" type="ORF">B7463_g4488</name>
</gene>
<reference evidence="4 5" key="1">
    <citation type="submission" date="2018-05" db="EMBL/GenBank/DDBJ databases">
        <title>Draft genome sequence of Scytalidium lignicola DSM 105466, a ubiquitous saprotrophic fungus.</title>
        <authorList>
            <person name="Buettner E."/>
            <person name="Gebauer A.M."/>
            <person name="Hofrichter M."/>
            <person name="Liers C."/>
            <person name="Kellner H."/>
        </authorList>
    </citation>
    <scope>NUCLEOTIDE SEQUENCE [LARGE SCALE GENOMIC DNA]</scope>
    <source>
        <strain evidence="4 5">DSM 105466</strain>
    </source>
</reference>
<keyword evidence="1" id="KW-0863">Zinc-finger</keyword>
<dbReference type="Gene3D" id="4.10.60.10">
    <property type="entry name" value="Zinc finger, CCHC-type"/>
    <property type="match status" value="6"/>
</dbReference>
<keyword evidence="5" id="KW-1185">Reference proteome</keyword>
<organism evidence="4 5">
    <name type="scientific">Scytalidium lignicola</name>
    <name type="common">Hyphomycete</name>
    <dbReference type="NCBI Taxonomy" id="5539"/>
    <lineage>
        <taxon>Eukaryota</taxon>
        <taxon>Fungi</taxon>
        <taxon>Dikarya</taxon>
        <taxon>Ascomycota</taxon>
        <taxon>Pezizomycotina</taxon>
        <taxon>Leotiomycetes</taxon>
        <taxon>Leotiomycetes incertae sedis</taxon>
        <taxon>Scytalidium</taxon>
    </lineage>
</organism>
<dbReference type="GO" id="GO:0005730">
    <property type="term" value="C:nucleolus"/>
    <property type="evidence" value="ECO:0007669"/>
    <property type="project" value="TreeGrafter"/>
</dbReference>
<feature type="domain" description="CCHC-type" evidence="3">
    <location>
        <begin position="383"/>
        <end position="398"/>
    </location>
</feature>